<reference evidence="8" key="1">
    <citation type="submission" date="2022-11" db="UniProtKB">
        <authorList>
            <consortium name="WormBaseParasite"/>
        </authorList>
    </citation>
    <scope>IDENTIFICATION</scope>
</reference>
<keyword evidence="7" id="KW-1185">Reference proteome</keyword>
<dbReference type="InterPro" id="IPR008936">
    <property type="entry name" value="Rho_GTPase_activation_prot"/>
</dbReference>
<dbReference type="SMART" id="SM00324">
    <property type="entry name" value="RhoGAP"/>
    <property type="match status" value="1"/>
</dbReference>
<dbReference type="CDD" id="cd07656">
    <property type="entry name" value="F-BAR_srGAP"/>
    <property type="match status" value="1"/>
</dbReference>
<dbReference type="PANTHER" id="PTHR14166">
    <property type="entry name" value="SLIT-ROBO RHO GTPASE ACTIVATING PROTEIN"/>
    <property type="match status" value="1"/>
</dbReference>
<dbReference type="InterPro" id="IPR000198">
    <property type="entry name" value="RhoGAP_dom"/>
</dbReference>
<organism evidence="7 8">
    <name type="scientific">Parascaris univalens</name>
    <name type="common">Nematode worm</name>
    <dbReference type="NCBI Taxonomy" id="6257"/>
    <lineage>
        <taxon>Eukaryota</taxon>
        <taxon>Metazoa</taxon>
        <taxon>Ecdysozoa</taxon>
        <taxon>Nematoda</taxon>
        <taxon>Chromadorea</taxon>
        <taxon>Rhabditida</taxon>
        <taxon>Spirurina</taxon>
        <taxon>Ascaridomorpha</taxon>
        <taxon>Ascaridoidea</taxon>
        <taxon>Ascarididae</taxon>
        <taxon>Parascaris</taxon>
    </lineage>
</organism>
<dbReference type="Pfam" id="PF00620">
    <property type="entry name" value="RhoGAP"/>
    <property type="match status" value="1"/>
</dbReference>
<evidence type="ECO:0000256" key="3">
    <source>
        <dbReference type="SAM" id="Coils"/>
    </source>
</evidence>
<feature type="domain" description="F-BAR" evidence="6">
    <location>
        <begin position="28"/>
        <end position="311"/>
    </location>
</feature>
<feature type="region of interest" description="Disordered" evidence="4">
    <location>
        <begin position="1030"/>
        <end position="1095"/>
    </location>
</feature>
<dbReference type="PROSITE" id="PS51741">
    <property type="entry name" value="F_BAR"/>
    <property type="match status" value="1"/>
</dbReference>
<dbReference type="InterPro" id="IPR051627">
    <property type="entry name" value="SLIT-ROBO_RhoGAP"/>
</dbReference>
<dbReference type="InterPro" id="IPR027267">
    <property type="entry name" value="AH/BAR_dom_sf"/>
</dbReference>
<evidence type="ECO:0000259" key="6">
    <source>
        <dbReference type="PROSITE" id="PS51741"/>
    </source>
</evidence>
<dbReference type="SUPFAM" id="SSF103657">
    <property type="entry name" value="BAR/IMD domain-like"/>
    <property type="match status" value="1"/>
</dbReference>
<feature type="compositionally biased region" description="Low complexity" evidence="4">
    <location>
        <begin position="1076"/>
        <end position="1089"/>
    </location>
</feature>
<proteinExistence type="predicted"/>
<feature type="coiled-coil region" evidence="3">
    <location>
        <begin position="342"/>
        <end position="369"/>
    </location>
</feature>
<feature type="region of interest" description="Disordered" evidence="4">
    <location>
        <begin position="463"/>
        <end position="507"/>
    </location>
</feature>
<dbReference type="SMART" id="SM00055">
    <property type="entry name" value="FCH"/>
    <property type="match status" value="1"/>
</dbReference>
<dbReference type="PROSITE" id="PS50238">
    <property type="entry name" value="RHOGAP"/>
    <property type="match status" value="1"/>
</dbReference>
<evidence type="ECO:0000259" key="5">
    <source>
        <dbReference type="PROSITE" id="PS50238"/>
    </source>
</evidence>
<dbReference type="FunFam" id="1.20.1270.60:FF:000094">
    <property type="entry name" value="SLIT-ROBO Rho GTPase-activating 2 protein"/>
    <property type="match status" value="1"/>
</dbReference>
<dbReference type="Proteomes" id="UP000887569">
    <property type="component" value="Unplaced"/>
</dbReference>
<feature type="region of interest" description="Disordered" evidence="4">
    <location>
        <begin position="981"/>
        <end position="1017"/>
    </location>
</feature>
<evidence type="ECO:0000256" key="1">
    <source>
        <dbReference type="ARBA" id="ARBA00023054"/>
    </source>
</evidence>
<protein>
    <submittedName>
        <fullName evidence="8">Uncharacterized protein</fullName>
    </submittedName>
</protein>
<dbReference type="FunFam" id="1.10.555.10:FF:000026">
    <property type="entry name" value="Rho GTPase activating protein 4"/>
    <property type="match status" value="1"/>
</dbReference>
<dbReference type="GO" id="GO:0007165">
    <property type="term" value="P:signal transduction"/>
    <property type="evidence" value="ECO:0007669"/>
    <property type="project" value="InterPro"/>
</dbReference>
<evidence type="ECO:0000313" key="8">
    <source>
        <dbReference type="WBParaSite" id="PgB14X_g059_t01"/>
    </source>
</evidence>
<name>A0A914ZQR6_PARUN</name>
<sequence length="1095" mass="121645">MLASTVATGDLRKMSLTRGKNTMHEYETQVKEIRCQLAEQLRCLEARTETQSAILLELNDYYRRKAELDLEYGKQLEKLARNAMQRHKNEKNKRESWPLHSICALWQQLVDETKEEARERSALGELYAGQLVTLISQRSEDLQKISRKCREIGALAHGEVSRVLNELHTAMKTYQLCFTECSAVEAKYRQAQESKLKYEEENPTKMGNTRKHRSLAKLFDKRLEKFDVVKVKCLKARNEYLLCVQAANAALHKYFADDLSDVIDCMDLGMEQWLRGLISCTVSARKTICQREMDALADLCSFKQSLDAKADKQRFFEANHATFMLPKRFEFRGQVGDAVSTVSAAEGVAEELQQRQMQIERRLTNVRLESEEIWKSLESTERAVVEKHAELMPSGDLLGEMKKESTVDGDQSKNRHDLSELYEYYLNKFSHYLLNSNLIERLEARSTGIGNALNEFTANAALRKGADEPSDSTGPATPTRSTEENDAVPVLHTRRKKRIGGGASSEEARRPRLFGGSLDDYVDATGEAIPLIITSTIRVLSQFALHHQGIFRISGSQIEINAFKEAFERGEDPLCNVVDASDVNSVAGVLKLYLRELREPLFPIFLFDQLTECAKCSSAEDFVRQVTPLLEKLSQPTILVLRYLFAFLNHLSEFSDENMMDPYNLAICFGPTLLPIPEGKDQVFYHNFVNELVKNLIVYHDHVFSSMLPGPCYEKYLVESDQALYVDDPEGGASGDEEMASTPMFDSMVARLPSLGEISPGSSVLGNQPSASPGTVSASEGGTIVTVLKATANSSSCSQQSRASPSSNSSAVCLPVMSRSNIMVTSAISTTASVGCSTASTAYLYSPVFHYHPDPNTRSFRVNDANISHNFQEGALVCQRAPSLCSTSSTRSANCLDSAFLIRRYGSEQATYTHDVEPFAHASAPTSAQIWTRRTGGASSLREQLHHTRTLQQHELFRDPADEDTSFAANRARLHRLSLHAASPPASSLDGSIFGTRDGGSPLESASPHSTDAPSAREALSLRERLAALSPMTSQVHNELRRRVLGDENTTNVEPDLVRSLPHDTGPNIQVDHATSKSQWASSSLCSSSSPPPVQ</sequence>
<evidence type="ECO:0000256" key="2">
    <source>
        <dbReference type="PROSITE-ProRule" id="PRU01077"/>
    </source>
</evidence>
<dbReference type="Pfam" id="PF00611">
    <property type="entry name" value="FCH"/>
    <property type="match status" value="1"/>
</dbReference>
<dbReference type="InterPro" id="IPR031160">
    <property type="entry name" value="F_BAR_dom"/>
</dbReference>
<accession>A0A914ZQR6</accession>
<dbReference type="Gene3D" id="1.20.1270.60">
    <property type="entry name" value="Arfaptin homology (AH) domain/BAR domain"/>
    <property type="match status" value="1"/>
</dbReference>
<feature type="domain" description="Rho-GAP" evidence="5">
    <location>
        <begin position="516"/>
        <end position="704"/>
    </location>
</feature>
<dbReference type="InterPro" id="IPR001060">
    <property type="entry name" value="FCH_dom"/>
</dbReference>
<evidence type="ECO:0000256" key="4">
    <source>
        <dbReference type="SAM" id="MobiDB-lite"/>
    </source>
</evidence>
<keyword evidence="1 2" id="KW-0175">Coiled coil</keyword>
<dbReference type="SUPFAM" id="SSF48350">
    <property type="entry name" value="GTPase activation domain, GAP"/>
    <property type="match status" value="1"/>
</dbReference>
<dbReference type="Gene3D" id="1.10.555.10">
    <property type="entry name" value="Rho GTPase activation protein"/>
    <property type="match status" value="1"/>
</dbReference>
<dbReference type="AlphaFoldDB" id="A0A914ZQR6"/>
<dbReference type="WBParaSite" id="PgB14X_g059_t01">
    <property type="protein sequence ID" value="PgB14X_g059_t01"/>
    <property type="gene ID" value="PgB14X_g059"/>
</dbReference>
<evidence type="ECO:0000313" key="7">
    <source>
        <dbReference type="Proteomes" id="UP000887569"/>
    </source>
</evidence>
<feature type="compositionally biased region" description="Polar residues" evidence="4">
    <location>
        <begin position="471"/>
        <end position="480"/>
    </location>
</feature>